<comment type="caution">
    <text evidence="5">The sequence shown here is derived from an EMBL/GenBank/DDBJ whole genome shotgun (WGS) entry which is preliminary data.</text>
</comment>
<reference evidence="5" key="1">
    <citation type="submission" date="2021-03" db="EMBL/GenBank/DDBJ databases">
        <authorList>
            <person name="Tagirdzhanova G."/>
        </authorList>
    </citation>
    <scope>NUCLEOTIDE SEQUENCE</scope>
</reference>
<keyword evidence="3" id="KW-0949">S-adenosyl-L-methionine</keyword>
<dbReference type="OrthoDB" id="1606438at2759"/>
<accession>A0A8H3F469</accession>
<dbReference type="SUPFAM" id="SSF53335">
    <property type="entry name" value="S-adenosyl-L-methionine-dependent methyltransferases"/>
    <property type="match status" value="1"/>
</dbReference>
<name>A0A8H3F469_9LECA</name>
<dbReference type="Gene3D" id="3.40.50.150">
    <property type="entry name" value="Vaccinia Virus protein VP39"/>
    <property type="match status" value="1"/>
</dbReference>
<dbReference type="GO" id="GO:0032259">
    <property type="term" value="P:methylation"/>
    <property type="evidence" value="ECO:0007669"/>
    <property type="project" value="UniProtKB-KW"/>
</dbReference>
<organism evidence="5 6">
    <name type="scientific">Heterodermia speciosa</name>
    <dbReference type="NCBI Taxonomy" id="116794"/>
    <lineage>
        <taxon>Eukaryota</taxon>
        <taxon>Fungi</taxon>
        <taxon>Dikarya</taxon>
        <taxon>Ascomycota</taxon>
        <taxon>Pezizomycotina</taxon>
        <taxon>Lecanoromycetes</taxon>
        <taxon>OSLEUM clade</taxon>
        <taxon>Lecanoromycetidae</taxon>
        <taxon>Caliciales</taxon>
        <taxon>Physciaceae</taxon>
        <taxon>Heterodermia</taxon>
    </lineage>
</organism>
<dbReference type="InterPro" id="IPR016461">
    <property type="entry name" value="COMT-like"/>
</dbReference>
<proteinExistence type="predicted"/>
<evidence type="ECO:0000259" key="4">
    <source>
        <dbReference type="Pfam" id="PF00891"/>
    </source>
</evidence>
<sequence>MAASMNISELGRIIQANTQMIENHTLGHMVPWTSCDQASSPWVTLPEAFSHEKEKILDAVDRISTLVLGPLPYLLRLTSPMVNIFTSLHLIYKFQVAQNLGLTEEIQYEVLAQRVGLNVEDLRRFLRLAITRHIFYEPRKNIISHNAVSRVLIDVPSSNDWLGLVCEEMLPSGIHAVEALRKWPNSHDPAFTGYALASDSGESLFHALGHNPEKATRFMRAMGFLQAAQPCDVSFLLENVPWTKSTCPATVVDIGGSLGTIGSHMLETFPSIGSWMVQDMENVIERASIPVKHANRLSFHQSDLFAIQAIVGADIYFLRSVLHNWSDEKAIQILRNQVPAMKAESRIILNEICLPEPGKLPSCQEQIMRGYDISMKQTLNAKERDAEQWASLVDRANSGLHISSIRSSPAALLSVIEIVFDQTPETSAVYQSY</sequence>
<evidence type="ECO:0000256" key="2">
    <source>
        <dbReference type="ARBA" id="ARBA00022679"/>
    </source>
</evidence>
<dbReference type="Gene3D" id="1.10.10.10">
    <property type="entry name" value="Winged helix-like DNA-binding domain superfamily/Winged helix DNA-binding domain"/>
    <property type="match status" value="1"/>
</dbReference>
<dbReference type="InterPro" id="IPR001077">
    <property type="entry name" value="COMT_C"/>
</dbReference>
<dbReference type="InterPro" id="IPR029063">
    <property type="entry name" value="SAM-dependent_MTases_sf"/>
</dbReference>
<dbReference type="PROSITE" id="PS51683">
    <property type="entry name" value="SAM_OMT_II"/>
    <property type="match status" value="1"/>
</dbReference>
<dbReference type="InterPro" id="IPR036390">
    <property type="entry name" value="WH_DNA-bd_sf"/>
</dbReference>
<dbReference type="SUPFAM" id="SSF46785">
    <property type="entry name" value="Winged helix' DNA-binding domain"/>
    <property type="match status" value="1"/>
</dbReference>
<feature type="domain" description="O-methyltransferase C-terminal" evidence="4">
    <location>
        <begin position="201"/>
        <end position="396"/>
    </location>
</feature>
<dbReference type="GO" id="GO:0008171">
    <property type="term" value="F:O-methyltransferase activity"/>
    <property type="evidence" value="ECO:0007669"/>
    <property type="project" value="InterPro"/>
</dbReference>
<evidence type="ECO:0000313" key="6">
    <source>
        <dbReference type="Proteomes" id="UP000664521"/>
    </source>
</evidence>
<dbReference type="InterPro" id="IPR036388">
    <property type="entry name" value="WH-like_DNA-bd_sf"/>
</dbReference>
<gene>
    <name evidence="5" type="ORF">HETSPECPRED_003686</name>
</gene>
<dbReference type="PANTHER" id="PTHR43712">
    <property type="entry name" value="PUTATIVE (AFU_ORTHOLOGUE AFUA_4G14580)-RELATED"/>
    <property type="match status" value="1"/>
</dbReference>
<evidence type="ECO:0000256" key="3">
    <source>
        <dbReference type="ARBA" id="ARBA00022691"/>
    </source>
</evidence>
<dbReference type="AlphaFoldDB" id="A0A8H3F469"/>
<protein>
    <recommendedName>
        <fullName evidence="4">O-methyltransferase C-terminal domain-containing protein</fullName>
    </recommendedName>
</protein>
<dbReference type="EMBL" id="CAJPDS010000021">
    <property type="protein sequence ID" value="CAF9918162.1"/>
    <property type="molecule type" value="Genomic_DNA"/>
</dbReference>
<evidence type="ECO:0000313" key="5">
    <source>
        <dbReference type="EMBL" id="CAF9918162.1"/>
    </source>
</evidence>
<evidence type="ECO:0000256" key="1">
    <source>
        <dbReference type="ARBA" id="ARBA00022603"/>
    </source>
</evidence>
<keyword evidence="6" id="KW-1185">Reference proteome</keyword>
<dbReference type="Pfam" id="PF00891">
    <property type="entry name" value="Methyltransf_2"/>
    <property type="match status" value="1"/>
</dbReference>
<keyword evidence="2" id="KW-0808">Transferase</keyword>
<dbReference type="PANTHER" id="PTHR43712:SF5">
    <property type="entry name" value="O-METHYLTRANSFERASE ASQN-RELATED"/>
    <property type="match status" value="1"/>
</dbReference>
<dbReference type="Proteomes" id="UP000664521">
    <property type="component" value="Unassembled WGS sequence"/>
</dbReference>
<keyword evidence="1" id="KW-0489">Methyltransferase</keyword>